<dbReference type="OrthoDB" id="9779968at2"/>
<dbReference type="PROSITE" id="PS51318">
    <property type="entry name" value="TAT"/>
    <property type="match status" value="1"/>
</dbReference>
<proteinExistence type="predicted"/>
<feature type="signal peptide" evidence="1">
    <location>
        <begin position="1"/>
        <end position="30"/>
    </location>
</feature>
<reference evidence="3" key="1">
    <citation type="submission" date="2016-10" db="EMBL/GenBank/DDBJ databases">
        <authorList>
            <person name="Varghese N."/>
            <person name="Submissions S."/>
        </authorList>
    </citation>
    <scope>NUCLEOTIDE SEQUENCE [LARGE SCALE GENOMIC DNA]</scope>
    <source>
        <strain evidence="3">DSM 29303</strain>
    </source>
</reference>
<dbReference type="EMBL" id="FNNA01000001">
    <property type="protein sequence ID" value="SDW10722.1"/>
    <property type="molecule type" value="Genomic_DNA"/>
</dbReference>
<name>A0A1H2QU70_9RHOB</name>
<keyword evidence="1" id="KW-0732">Signal</keyword>
<protein>
    <submittedName>
        <fullName evidence="2">Uncharacterized conserved protein, DUF1501 family</fullName>
    </submittedName>
</protein>
<feature type="chain" id="PRO_5009844218" evidence="1">
    <location>
        <begin position="31"/>
        <end position="393"/>
    </location>
</feature>
<dbReference type="Pfam" id="PF07394">
    <property type="entry name" value="DUF1501"/>
    <property type="match status" value="1"/>
</dbReference>
<organism evidence="2 3">
    <name type="scientific">Paracoccus sanguinis</name>
    <dbReference type="NCBI Taxonomy" id="1545044"/>
    <lineage>
        <taxon>Bacteria</taxon>
        <taxon>Pseudomonadati</taxon>
        <taxon>Pseudomonadota</taxon>
        <taxon>Alphaproteobacteria</taxon>
        <taxon>Rhodobacterales</taxon>
        <taxon>Paracoccaceae</taxon>
        <taxon>Paracoccus</taxon>
    </lineage>
</organism>
<dbReference type="PANTHER" id="PTHR43737:SF1">
    <property type="entry name" value="DUF1501 DOMAIN-CONTAINING PROTEIN"/>
    <property type="match status" value="1"/>
</dbReference>
<gene>
    <name evidence="2" type="ORF">SAMN05444276_101135</name>
</gene>
<sequence length="393" mass="40875">MHTRRSFLRAATLAACSAAAHPWLSTISLAAVPGENRLVVIVLRGAMDGLDVVQPYGDPALRALRPALSVGPAGGAHDLDGFYALHPALADLMPLWQAGELGFAHAAATPYRDKRSHFDGQDLLEAGTGNDLPIDQQKGGWLNRLLAEIPGATAETAYSVGTEEMLILSGPAHALSWAPEARLALTPQAQRLLAEVYHDDPLFRDAAADAALIGGAGAMAGEGRRGGPQGEGARLAAFAAGRLNGATRIAAFSLTGWDSHARQAQVITRPLGQLAEAVLTLRAGLGPNWSRTAALALTEFGRTARENGSGGTDHGTGGAILFAGGAVRGGRVLGDWPGLGEGALYQDRDLMPTRDVRAYAGWALRGLFGIAPGVIEDRIFPGLALGPDPGLLR</sequence>
<evidence type="ECO:0000256" key="1">
    <source>
        <dbReference type="SAM" id="SignalP"/>
    </source>
</evidence>
<evidence type="ECO:0000313" key="2">
    <source>
        <dbReference type="EMBL" id="SDW10722.1"/>
    </source>
</evidence>
<dbReference type="InterPro" id="IPR006311">
    <property type="entry name" value="TAT_signal"/>
</dbReference>
<dbReference type="InterPro" id="IPR010869">
    <property type="entry name" value="DUF1501"/>
</dbReference>
<accession>A0A1H2QU70</accession>
<dbReference type="STRING" id="1545044.SAMN05444276_101135"/>
<evidence type="ECO:0000313" key="3">
    <source>
        <dbReference type="Proteomes" id="UP000182944"/>
    </source>
</evidence>
<dbReference type="Proteomes" id="UP000182944">
    <property type="component" value="Unassembled WGS sequence"/>
</dbReference>
<dbReference type="PANTHER" id="PTHR43737">
    <property type="entry name" value="BLL7424 PROTEIN"/>
    <property type="match status" value="1"/>
</dbReference>
<keyword evidence="3" id="KW-1185">Reference proteome</keyword>
<dbReference type="RefSeq" id="WP_036731983.1">
    <property type="nucleotide sequence ID" value="NZ_FNNA01000001.1"/>
</dbReference>
<dbReference type="AlphaFoldDB" id="A0A1H2QU70"/>